<dbReference type="Gene3D" id="6.10.140.2220">
    <property type="match status" value="1"/>
</dbReference>
<evidence type="ECO:0000313" key="9">
    <source>
        <dbReference type="EMBL" id="OTF73800.1"/>
    </source>
</evidence>
<evidence type="ECO:0000256" key="6">
    <source>
        <dbReference type="ARBA" id="ARBA00022833"/>
    </source>
</evidence>
<dbReference type="Gene3D" id="1.10.220.160">
    <property type="match status" value="1"/>
</dbReference>
<dbReference type="EMBL" id="MUJZ01050076">
    <property type="protein sequence ID" value="OTF73800.1"/>
    <property type="molecule type" value="Genomic_DNA"/>
</dbReference>
<evidence type="ECO:0000256" key="5">
    <source>
        <dbReference type="ARBA" id="ARBA00022771"/>
    </source>
</evidence>
<protein>
    <recommendedName>
        <fullName evidence="8">MYND-type domain-containing protein</fullName>
    </recommendedName>
</protein>
<keyword evidence="2" id="KW-0808">Transferase</keyword>
<dbReference type="GO" id="GO:0005634">
    <property type="term" value="C:nucleus"/>
    <property type="evidence" value="ECO:0007669"/>
    <property type="project" value="TreeGrafter"/>
</dbReference>
<sequence length="241" mass="28030">MEKLLTIMDSILSKQRKELNKSVDNEENKPMMNLRNLKISNPHPVINGASAKLSLTINAERNRGYIADCENIDEGEIIFNERPFVCHFFDKIHDFYCGNCLRRLCNPSFNDSELNTEEEEEEEDVVDEENDDENIDEDMGEYGHFIPCETCSKFIFCSRKCQQEAYKTFHHIECKRSLLHLESQIGIAYLVIRLLCRAYGLFDDDSPDNNNNDEKQFELSNYKSIVGLLSHSDKHDEDTQI</sequence>
<dbReference type="PANTHER" id="PTHR46165">
    <property type="entry name" value="SET AND MYND DOMAIN-CONTAINING PROTEIN 4"/>
    <property type="match status" value="1"/>
</dbReference>
<accession>A0A1Y3AZ51</accession>
<evidence type="ECO:0000256" key="2">
    <source>
        <dbReference type="ARBA" id="ARBA00022679"/>
    </source>
</evidence>
<dbReference type="InterPro" id="IPR002893">
    <property type="entry name" value="Znf_MYND"/>
</dbReference>
<gene>
    <name evidence="9" type="ORF">BLA29_009695</name>
</gene>
<dbReference type="GO" id="GO:0008270">
    <property type="term" value="F:zinc ion binding"/>
    <property type="evidence" value="ECO:0007669"/>
    <property type="project" value="UniProtKB-KW"/>
</dbReference>
<dbReference type="Gene3D" id="2.170.270.10">
    <property type="entry name" value="SET domain"/>
    <property type="match status" value="1"/>
</dbReference>
<dbReference type="GO" id="GO:0042826">
    <property type="term" value="F:histone deacetylase binding"/>
    <property type="evidence" value="ECO:0007669"/>
    <property type="project" value="TreeGrafter"/>
</dbReference>
<feature type="non-terminal residue" evidence="9">
    <location>
        <position position="241"/>
    </location>
</feature>
<dbReference type="InterPro" id="IPR046341">
    <property type="entry name" value="SET_dom_sf"/>
</dbReference>
<name>A0A1Y3AZ51_EURMA</name>
<evidence type="ECO:0000256" key="4">
    <source>
        <dbReference type="ARBA" id="ARBA00022723"/>
    </source>
</evidence>
<dbReference type="OrthoDB" id="6506021at2759"/>
<feature type="domain" description="MYND-type" evidence="8">
    <location>
        <begin position="144"/>
        <end position="174"/>
    </location>
</feature>
<proteinExistence type="predicted"/>
<evidence type="ECO:0000313" key="10">
    <source>
        <dbReference type="Proteomes" id="UP000194236"/>
    </source>
</evidence>
<evidence type="ECO:0000256" key="7">
    <source>
        <dbReference type="SAM" id="MobiDB-lite"/>
    </source>
</evidence>
<organism evidence="9 10">
    <name type="scientific">Euroglyphus maynei</name>
    <name type="common">Mayne's house dust mite</name>
    <dbReference type="NCBI Taxonomy" id="6958"/>
    <lineage>
        <taxon>Eukaryota</taxon>
        <taxon>Metazoa</taxon>
        <taxon>Ecdysozoa</taxon>
        <taxon>Arthropoda</taxon>
        <taxon>Chelicerata</taxon>
        <taxon>Arachnida</taxon>
        <taxon>Acari</taxon>
        <taxon>Acariformes</taxon>
        <taxon>Sarcoptiformes</taxon>
        <taxon>Astigmata</taxon>
        <taxon>Psoroptidia</taxon>
        <taxon>Analgoidea</taxon>
        <taxon>Pyroglyphidae</taxon>
        <taxon>Pyroglyphinae</taxon>
        <taxon>Euroglyphus</taxon>
    </lineage>
</organism>
<dbReference type="GO" id="GO:0008168">
    <property type="term" value="F:methyltransferase activity"/>
    <property type="evidence" value="ECO:0007669"/>
    <property type="project" value="UniProtKB-KW"/>
</dbReference>
<dbReference type="SUPFAM" id="SSF144232">
    <property type="entry name" value="HIT/MYND zinc finger-like"/>
    <property type="match status" value="1"/>
</dbReference>
<evidence type="ECO:0000259" key="8">
    <source>
        <dbReference type="Pfam" id="PF01753"/>
    </source>
</evidence>
<keyword evidence="3" id="KW-0949">S-adenosyl-L-methionine</keyword>
<dbReference type="Pfam" id="PF01753">
    <property type="entry name" value="zf-MYND"/>
    <property type="match status" value="1"/>
</dbReference>
<reference evidence="9 10" key="1">
    <citation type="submission" date="2017-03" db="EMBL/GenBank/DDBJ databases">
        <title>Genome Survey of Euroglyphus maynei.</title>
        <authorList>
            <person name="Arlian L.G."/>
            <person name="Morgan M.S."/>
            <person name="Rider S.D."/>
        </authorList>
    </citation>
    <scope>NUCLEOTIDE SEQUENCE [LARGE SCALE GENOMIC DNA]</scope>
    <source>
        <strain evidence="9">Arlian Lab</strain>
        <tissue evidence="9">Whole body</tissue>
    </source>
</reference>
<dbReference type="InterPro" id="IPR052097">
    <property type="entry name" value="SET-MYND_domain_protein"/>
</dbReference>
<dbReference type="GO" id="GO:0005737">
    <property type="term" value="C:cytoplasm"/>
    <property type="evidence" value="ECO:0007669"/>
    <property type="project" value="TreeGrafter"/>
</dbReference>
<dbReference type="GO" id="GO:0032259">
    <property type="term" value="P:methylation"/>
    <property type="evidence" value="ECO:0007669"/>
    <property type="project" value="UniProtKB-KW"/>
</dbReference>
<keyword evidence="1" id="KW-0489">Methyltransferase</keyword>
<evidence type="ECO:0000256" key="1">
    <source>
        <dbReference type="ARBA" id="ARBA00022603"/>
    </source>
</evidence>
<feature type="compositionally biased region" description="Acidic residues" evidence="7">
    <location>
        <begin position="114"/>
        <end position="132"/>
    </location>
</feature>
<evidence type="ECO:0000256" key="3">
    <source>
        <dbReference type="ARBA" id="ARBA00022691"/>
    </source>
</evidence>
<dbReference type="PANTHER" id="PTHR46165:SF2">
    <property type="entry name" value="SET AND MYND DOMAIN-CONTAINING PROTEIN 4"/>
    <property type="match status" value="1"/>
</dbReference>
<keyword evidence="10" id="KW-1185">Reference proteome</keyword>
<keyword evidence="6" id="KW-0862">Zinc</keyword>
<dbReference type="Proteomes" id="UP000194236">
    <property type="component" value="Unassembled WGS sequence"/>
</dbReference>
<keyword evidence="4" id="KW-0479">Metal-binding</keyword>
<keyword evidence="5" id="KW-0863">Zinc-finger</keyword>
<feature type="region of interest" description="Disordered" evidence="7">
    <location>
        <begin position="112"/>
        <end position="132"/>
    </location>
</feature>
<dbReference type="AlphaFoldDB" id="A0A1Y3AZ51"/>
<comment type="caution">
    <text evidence="9">The sequence shown here is derived from an EMBL/GenBank/DDBJ whole genome shotgun (WGS) entry which is preliminary data.</text>
</comment>